<evidence type="ECO:0000256" key="1">
    <source>
        <dbReference type="SAM" id="MobiDB-lite"/>
    </source>
</evidence>
<feature type="region of interest" description="Disordered" evidence="1">
    <location>
        <begin position="81"/>
        <end position="117"/>
    </location>
</feature>
<protein>
    <submittedName>
        <fullName evidence="2">Uncharacterized protein</fullName>
    </submittedName>
</protein>
<dbReference type="EMBL" id="JAGKQH010000016">
    <property type="protein sequence ID" value="KAG6577811.1"/>
    <property type="molecule type" value="Genomic_DNA"/>
</dbReference>
<organism evidence="2 3">
    <name type="scientific">Cucurbita argyrosperma subsp. sororia</name>
    <dbReference type="NCBI Taxonomy" id="37648"/>
    <lineage>
        <taxon>Eukaryota</taxon>
        <taxon>Viridiplantae</taxon>
        <taxon>Streptophyta</taxon>
        <taxon>Embryophyta</taxon>
        <taxon>Tracheophyta</taxon>
        <taxon>Spermatophyta</taxon>
        <taxon>Magnoliopsida</taxon>
        <taxon>eudicotyledons</taxon>
        <taxon>Gunneridae</taxon>
        <taxon>Pentapetalae</taxon>
        <taxon>rosids</taxon>
        <taxon>fabids</taxon>
        <taxon>Cucurbitales</taxon>
        <taxon>Cucurbitaceae</taxon>
        <taxon>Cucurbiteae</taxon>
        <taxon>Cucurbita</taxon>
    </lineage>
</organism>
<dbReference type="AlphaFoldDB" id="A0AAV6MAV9"/>
<gene>
    <name evidence="2" type="ORF">SDJN03_25385</name>
</gene>
<evidence type="ECO:0000313" key="3">
    <source>
        <dbReference type="Proteomes" id="UP000685013"/>
    </source>
</evidence>
<feature type="non-terminal residue" evidence="2">
    <location>
        <position position="1"/>
    </location>
</feature>
<sequence>MEDEIRFEITDEVSFEQREENEWDKEETKFFFKKHKRKEDFNRANWLRKQVLFQRLRFVFCFDSEFCVLITDFNWSDADRWNSGQKMGKSRRREHPQEEEFTKTVTCSGKPCQEDDGTKCKRVPTVIMNSGERYELT</sequence>
<proteinExistence type="predicted"/>
<reference evidence="2 3" key="1">
    <citation type="journal article" date="2021" name="Hortic Res">
        <title>The domestication of Cucurbita argyrosperma as revealed by the genome of its wild relative.</title>
        <authorList>
            <person name="Barrera-Redondo J."/>
            <person name="Sanchez-de la Vega G."/>
            <person name="Aguirre-Liguori J.A."/>
            <person name="Castellanos-Morales G."/>
            <person name="Gutierrez-Guerrero Y.T."/>
            <person name="Aguirre-Dugua X."/>
            <person name="Aguirre-Planter E."/>
            <person name="Tenaillon M.I."/>
            <person name="Lira-Saade R."/>
            <person name="Eguiarte L.E."/>
        </authorList>
    </citation>
    <scope>NUCLEOTIDE SEQUENCE [LARGE SCALE GENOMIC DNA]</scope>
    <source>
        <strain evidence="2">JBR-2021</strain>
    </source>
</reference>
<dbReference type="Proteomes" id="UP000685013">
    <property type="component" value="Chromosome 16"/>
</dbReference>
<accession>A0AAV6MAV9</accession>
<evidence type="ECO:0000313" key="2">
    <source>
        <dbReference type="EMBL" id="KAG6577811.1"/>
    </source>
</evidence>
<keyword evidence="3" id="KW-1185">Reference proteome</keyword>
<name>A0AAV6MAV9_9ROSI</name>
<comment type="caution">
    <text evidence="2">The sequence shown here is derived from an EMBL/GenBank/DDBJ whole genome shotgun (WGS) entry which is preliminary data.</text>
</comment>